<dbReference type="PROSITE" id="PS50812">
    <property type="entry name" value="PWWP"/>
    <property type="match status" value="1"/>
</dbReference>
<keyword evidence="2" id="KW-1185">Reference proteome</keyword>
<sequence>MAGFPYWPCFVTRSSDGDYIREAKNKISVHVQFFNWNDESGWVTKTMPWCSVAEFRRFAKEAIKEDVSCSMDWSPVGKMLHKWKNAALQAESTVHLSRKERHKRFLV</sequence>
<dbReference type="SUPFAM" id="SSF63748">
    <property type="entry name" value="Tudor/PWWP/MBT"/>
    <property type="match status" value="1"/>
</dbReference>
<dbReference type="InterPro" id="IPR000313">
    <property type="entry name" value="PWWP_dom"/>
</dbReference>
<gene>
    <name evidence="1" type="ORF">LSAA_5380</name>
</gene>
<name>A0A7R8H3Z4_LEPSM</name>
<accession>A0A7R8H3Z4</accession>
<dbReference type="Pfam" id="PF00855">
    <property type="entry name" value="PWWP"/>
    <property type="match status" value="1"/>
</dbReference>
<evidence type="ECO:0000313" key="2">
    <source>
        <dbReference type="Proteomes" id="UP000675881"/>
    </source>
</evidence>
<reference evidence="1" key="1">
    <citation type="submission" date="2021-02" db="EMBL/GenBank/DDBJ databases">
        <authorList>
            <person name="Bekaert M."/>
        </authorList>
    </citation>
    <scope>NUCLEOTIDE SEQUENCE</scope>
    <source>
        <strain evidence="1">IoA-00</strain>
    </source>
</reference>
<dbReference type="Gene3D" id="2.30.30.140">
    <property type="match status" value="1"/>
</dbReference>
<proteinExistence type="predicted"/>
<dbReference type="AlphaFoldDB" id="A0A7R8H3Z4"/>
<dbReference type="EMBL" id="HG994593">
    <property type="protein sequence ID" value="CAF2842016.1"/>
    <property type="molecule type" value="Genomic_DNA"/>
</dbReference>
<protein>
    <submittedName>
        <fullName evidence="1">MSH6</fullName>
    </submittedName>
</protein>
<dbReference type="OrthoDB" id="5964980at2759"/>
<dbReference type="Proteomes" id="UP000675881">
    <property type="component" value="Chromosome 14"/>
</dbReference>
<evidence type="ECO:0000313" key="1">
    <source>
        <dbReference type="EMBL" id="CAF2842016.1"/>
    </source>
</evidence>
<organism evidence="1 2">
    <name type="scientific">Lepeophtheirus salmonis</name>
    <name type="common">Salmon louse</name>
    <name type="synonym">Caligus salmonis</name>
    <dbReference type="NCBI Taxonomy" id="72036"/>
    <lineage>
        <taxon>Eukaryota</taxon>
        <taxon>Metazoa</taxon>
        <taxon>Ecdysozoa</taxon>
        <taxon>Arthropoda</taxon>
        <taxon>Crustacea</taxon>
        <taxon>Multicrustacea</taxon>
        <taxon>Hexanauplia</taxon>
        <taxon>Copepoda</taxon>
        <taxon>Siphonostomatoida</taxon>
        <taxon>Caligidae</taxon>
        <taxon>Lepeophtheirus</taxon>
    </lineage>
</organism>